<dbReference type="FunFam" id="3.80.10.10:FF:000213">
    <property type="entry name" value="Tyrosine-sulfated glycopeptide receptor 1"/>
    <property type="match status" value="2"/>
</dbReference>
<evidence type="ECO:0000259" key="16">
    <source>
        <dbReference type="Pfam" id="PF23598"/>
    </source>
</evidence>
<keyword evidence="10" id="KW-0675">Receptor</keyword>
<reference evidence="17 18" key="1">
    <citation type="journal article" date="2020" name="bioRxiv">
        <title>Sequence and annotation of 42 cannabis genomes reveals extensive copy number variation in cannabinoid synthesis and pathogen resistance genes.</title>
        <authorList>
            <person name="Mckernan K.J."/>
            <person name="Helbert Y."/>
            <person name="Kane L.T."/>
            <person name="Ebling H."/>
            <person name="Zhang L."/>
            <person name="Liu B."/>
            <person name="Eaton Z."/>
            <person name="Mclaughlin S."/>
            <person name="Kingan S."/>
            <person name="Baybayan P."/>
            <person name="Concepcion G."/>
            <person name="Jordan M."/>
            <person name="Riva A."/>
            <person name="Barbazuk W."/>
            <person name="Harkins T."/>
        </authorList>
    </citation>
    <scope>NUCLEOTIDE SEQUENCE [LARGE SCALE GENOMIC DNA]</scope>
    <source>
        <strain evidence="18">cv. Jamaican Lion 4</strain>
        <tissue evidence="17">Leaf</tissue>
    </source>
</reference>
<comment type="subcellular location">
    <subcellularLocation>
        <location evidence="1">Cell membrane</location>
        <topology evidence="1">Single-pass type I membrane protein</topology>
    </subcellularLocation>
</comment>
<evidence type="ECO:0000256" key="11">
    <source>
        <dbReference type="ARBA" id="ARBA00023180"/>
    </source>
</evidence>
<evidence type="ECO:0000256" key="7">
    <source>
        <dbReference type="ARBA" id="ARBA00022737"/>
    </source>
</evidence>
<dbReference type="Pfam" id="PF08263">
    <property type="entry name" value="LRRNT_2"/>
    <property type="match status" value="3"/>
</dbReference>
<gene>
    <name evidence="17" type="ORF">G4B88_026941</name>
</gene>
<feature type="region of interest" description="Disordered" evidence="12">
    <location>
        <begin position="963"/>
        <end position="1147"/>
    </location>
</feature>
<feature type="compositionally biased region" description="Polar residues" evidence="12">
    <location>
        <begin position="1097"/>
        <end position="1111"/>
    </location>
</feature>
<dbReference type="SUPFAM" id="SSF52058">
    <property type="entry name" value="L domain-like"/>
    <property type="match status" value="7"/>
</dbReference>
<sequence>MIKVVVLTLVLTTSFVWSSTSDSDDHVHYCIEKERQALLSLKKGFVDDGNRLSSWTSTRRDCCAWRGIRCDNSTHHHIISLDLHSDRDVPKSLYLGGEIGPSLVELQHLRYFDFRHNNFIKIPEFIGSLSRLTYLNFEDNPIMFIPYSQLGNLTRLQVLKLDGTYNISTNLEWISHLSSLRILKLSYINITNLKSTDWFHLIKRAQSLSSLELCGCTLQPIDIFTNKNSSNSLTNLDIWESTISPKTLPWLLNMSTNLVNLTFTDNEINGPLPNSFGNMRSLASIILAGNGLEGEIPKSLGNLCNLQILVLSHNKFNARLSDVLENLSGCAKNSLEVLVFEENQLRGSFPSLKAFPISLKELWINSNQLEGPFPNLSMFSNLTLLDASYNKFNGTVPEDIGKLHHLKYLYLNSNLLTGLVTEVHFEKLSELKDLYLSDNSLTLRINSSAWIPPFQLELAYLRSCNLGPQFPTWLRTQIHISRLDISNNGIHDEIPTNWLLSSPLELNFLDLSLNRFHGPIPPHLSNVNVLILSNNKFIDLKTFLCYPLQRSIKLLDISNNMLSGSLPDCHWHMKELIVLKLDNNNLSGIIPRSIGSSYGIQYLFLGHNNFSGNLPSSLKNCTQLYVLDVEYNNLEGNIPTWIGERLTNLIFLRVRSNHFYGVIPSSLCHLQFLRIFDISMNTLAGLIPSCIKNFTSMVDLVEKKQEPMNIFAPVPLYDVPFYENAFLTYEIVTSIMWRGAYREYSSTLGLLRVIDLSSNNLIGKIPQELTNLVELVQLNLSRNSLNGTIPTKIGNLNKLNSLDLSHNKLSGVIPTSLASISSLSLLDLSDNKLFGRIPTGTQLQTFNASMYIHNDGLCGPPLTNSCLGDGPLNPPQDHSDGDEDSEEWIDMSWLHMGIWVGFVIGFVGVCGRQVFDKMAKRDSATKILPSLTPRRSARLLKNHDILVSSFHLSDTISNKLSKPSNGFKNCGSEPPSNLRRSPRISTKDSVGKEEYSSCEDLGSGLIKSSKNNDMGRFQNRRSQRLSNCSEKTSGDKGVGKEEVLHTGKGNLRVKSGENLLDKGKRSTKRQVKESDGECRVVKDHQTEKSKGNDDRLSSNLNTGKGKSSTAGQFKEPDGDGDGECRGVNAGRKRKRDEQGKENVNGWNEDQELALQRAYLAAKPTPHFWKKVSKMVPGKSAQECFDKVNADHLTPPQRQRGAKKRRSVSPIHSLELSASKVLKPVDLNLKKRSCNNQKTRITQKNARKLLKEHYNQNQDHDADLFSVLEPNLDLSSEALQPNHIFSTPKNCKQGLLQKYSERSTSGKKIPLLSRFSGSKLTTLASPPVLKQVKNKFLHERYIDQLHTRDAKRKAAAAKKATLKIGDGKENNVMKMDVVRSAKNALVSDAREAITMLQNIKTNTMSNSSDLDDDIVRSDDDDDGLVALVCEHKEFFLSMIKVVLLMLVLVMSYVWSSTSSSDDHCIEKERQALLNLKKGFVDDGNRLSSWKSSRRDCCAWRGIRCDNSKTHRHIIALDLKSNYDDTQLYGEIGHSLVELQHLRYLDLSYNAFTEILEFIGSLTRLKSLIFEYNPITFIPAQLGNLTRLKFLKLAGVDSDSYEISTNLEWLSHLTSLRFLELTYTNLTKSTNWFHLIKTAPSLSSLALYSCVFPPTAIDLDIFSNKNSSNSLTNLDIVYGNIPHNAVPWLLNVSTNLVNLTLKLNNNLMKAPIPNSFENMRFLERIDLSSNGFEGEIPKSLGNLCNLQELVLLNNKFNATFSDVLESLSGCAKHSLESLDFEENQLSGSFPDLKAFPVNLKELWINSNQLEGPLPNFSMLSSLRLVDVSYNKLNGTLPEDIGKLHHLEYLSLSSNSFTGLVSEVHFKKLSELKELDFSGNSLTLRTISTWIPPFKLERLSLRSCKLGPQFPTWIKTQINLSYLDISNSEIHSEIPNGFFNQTSNLNFLDLSSNQFHGLIPPYLSNVNMLILSNNRFIDVKSFLCYPSQGSIKVLDISNNMLSGNLPNCHWHMKELIVLKLDNNNLSGIIPRTIGLSYGIQYLLLGHNNFSGKLPSSLKKCKQLQVLDIEYNNLEGNIPSWIGKRLMNLIILRIRSNHFNGVIPSSLCHLHFLQIFDISMNIITGLIPSCIKNFTSMVDGKKESHINIWTPVPMYGDMFLTYEVVTSIMWRGAYREYSSTLGLLRVIDLSSNNLIGKIPQELTNLVELVQLNLSRNSLNDTIPMKIGNLTNLISLDLSHNKLSGEIPTSLASISTLSLLDLSNNKLSGRIPTGTQLQTFNASMYMHNDGLCGPPLTNSCLGDESPNRPQDHSDAAEDSEEWIDMSWLRMGIWVGFVIGFVGVCGNLLLNTTWRLNYFNYMGTMGDWLYVRICVQTNLLKRRFFNYILNMIKVVVLTLVLTTSFVWSSTSDSDDHVHYCIEERQALLNLKKGFVDDGNRLSSWTSTRRDCCAWRGIRCDNITRHHIIMLDLYSSWNDTPLYGEIGHSLVELQHLRYLDFSHNKFIKIPEFIGSLTRLTYLNFEWNPIISIPNSQLGNLTMLQVLKLDANNSYDVSTNLEWLSHLSSLRILSLSDINITNSKSTDWFHLIKRAKSLSSLELYRCTLQPIDHIFTNKNSSNSLTNLDIWGSTIPPKTVPWLLNMSTNLVNLTFIDNEINGPIPNSFENMRSLAHIDLSSNGCEGEIPKSLGNLCNLQILVLSRNKFNGTLSDVLDSLSGCAKYSLETLDFDQNQLRGSFPSLKPFPIFLKDLWIGFNQLEGTLPNLSMFSNLRTLDVPYNKFNGTLPEDIGKLHDLEYLSVSSNSFTGLVSEVHFEKLSKLKHLYLSYNSLTLRINSTWIPPFQLDRLSLRFCKLGPQFPTWLKTQINLSYLDISNSEIHDEIPNGIFNQTLKLNFLDLSSNQFHGRIPPYLSNISMLFLSNNRFIDLKTLLCYPLQGSIKVLDISNNMLSGSLPNCHWNMKELIVLKLDNNNLSGIIPRSIGLLYGIQYLLLGHNNFSGNLPSSLKNCTQLQVLDVEYNNLVGNIPSWIGKRLTNLIILRIRSNHFNGVIPSSLCHLQFIQIFDISLNSIAGLIPSCIQNFTSMVDKKKQSHINIWTEIPIYDDIYLTYQIVTSIMWRGAYREYSNTLGLLRVIDLSSNNLIGKIPKELTNLVELVQLNLSRNNLNGTIPMKIGNLNKLNSLDLSHNKLSGVIPTSLASISTLSLLDLSNNKLSGRIPTGTQLQTFNASMFMHNDGLCGPPLTNSCLGDESPNRPQDHSDGAEDSEEWIDMSWLRMGIWVGFVIGFVGVCGNLLLNTSWRLNYFSYMGTIGDWLYVRICVQTNLLKRRFFN</sequence>
<evidence type="ECO:0000256" key="6">
    <source>
        <dbReference type="ARBA" id="ARBA00022729"/>
    </source>
</evidence>
<feature type="region of interest" description="Disordered" evidence="12">
    <location>
        <begin position="1188"/>
        <end position="1208"/>
    </location>
</feature>
<dbReference type="InterPro" id="IPR001611">
    <property type="entry name" value="Leu-rich_rpt"/>
</dbReference>
<accession>A0A7J6EGR3</accession>
<dbReference type="Gene3D" id="3.80.10.10">
    <property type="entry name" value="Ribonuclease Inhibitor"/>
    <property type="match status" value="11"/>
</dbReference>
<evidence type="ECO:0000256" key="2">
    <source>
        <dbReference type="ARBA" id="ARBA00009592"/>
    </source>
</evidence>
<dbReference type="FunFam" id="3.80.10.10:FF:000233">
    <property type="entry name" value="Leucine-rich repeat receptor-like protein kinase TDR"/>
    <property type="match status" value="1"/>
</dbReference>
<dbReference type="SMART" id="SM00369">
    <property type="entry name" value="LRR_TYP"/>
    <property type="match status" value="31"/>
</dbReference>
<feature type="transmembrane region" description="Helical" evidence="13">
    <location>
        <begin position="2381"/>
        <end position="2401"/>
    </location>
</feature>
<keyword evidence="3" id="KW-1003">Cell membrane</keyword>
<dbReference type="InterPro" id="IPR046956">
    <property type="entry name" value="RLP23-like"/>
</dbReference>
<feature type="transmembrane region" description="Helical" evidence="13">
    <location>
        <begin position="2322"/>
        <end position="2344"/>
    </location>
</feature>
<dbReference type="FunFam" id="3.80.10.10:FF:000041">
    <property type="entry name" value="LRR receptor-like serine/threonine-protein kinase ERECTA"/>
    <property type="match status" value="2"/>
</dbReference>
<evidence type="ECO:0000256" key="12">
    <source>
        <dbReference type="SAM" id="MobiDB-lite"/>
    </source>
</evidence>
<evidence type="ECO:0000256" key="8">
    <source>
        <dbReference type="ARBA" id="ARBA00022989"/>
    </source>
</evidence>
<evidence type="ECO:0000256" key="14">
    <source>
        <dbReference type="SAM" id="SignalP"/>
    </source>
</evidence>
<feature type="signal peptide" evidence="14">
    <location>
        <begin position="1"/>
        <end position="18"/>
    </location>
</feature>
<keyword evidence="8 13" id="KW-1133">Transmembrane helix</keyword>
<evidence type="ECO:0000256" key="5">
    <source>
        <dbReference type="ARBA" id="ARBA00022692"/>
    </source>
</evidence>
<feature type="compositionally biased region" description="Basic and acidic residues" evidence="12">
    <location>
        <begin position="1032"/>
        <end position="1045"/>
    </location>
</feature>
<dbReference type="InterPro" id="IPR003591">
    <property type="entry name" value="Leu-rich_rpt_typical-subtyp"/>
</dbReference>
<keyword evidence="9 13" id="KW-0472">Membrane</keyword>
<comment type="caution">
    <text evidence="17">The sequence shown here is derived from an EMBL/GenBank/DDBJ whole genome shotgun (WGS) entry which is preliminary data.</text>
</comment>
<comment type="similarity">
    <text evidence="2">Belongs to the RLP family.</text>
</comment>
<feature type="domain" description="Leucine-rich repeat-containing N-terminal plant-type" evidence="15">
    <location>
        <begin position="2416"/>
        <end position="2454"/>
    </location>
</feature>
<organism evidence="17 18">
    <name type="scientific">Cannabis sativa</name>
    <name type="common">Hemp</name>
    <name type="synonym">Marijuana</name>
    <dbReference type="NCBI Taxonomy" id="3483"/>
    <lineage>
        <taxon>Eukaryota</taxon>
        <taxon>Viridiplantae</taxon>
        <taxon>Streptophyta</taxon>
        <taxon>Embryophyta</taxon>
        <taxon>Tracheophyta</taxon>
        <taxon>Spermatophyta</taxon>
        <taxon>Magnoliopsida</taxon>
        <taxon>eudicotyledons</taxon>
        <taxon>Gunneridae</taxon>
        <taxon>Pentapetalae</taxon>
        <taxon>rosids</taxon>
        <taxon>fabids</taxon>
        <taxon>Rosales</taxon>
        <taxon>Cannabaceae</taxon>
        <taxon>Cannabis</taxon>
    </lineage>
</organism>
<protein>
    <recommendedName>
        <fullName evidence="19">Leucine-rich repeat-containing N-terminal plant-type domain-containing protein</fullName>
    </recommendedName>
</protein>
<dbReference type="Proteomes" id="UP000583929">
    <property type="component" value="Unassembled WGS sequence"/>
</dbReference>
<feature type="domain" description="Disease resistance R13L4/SHOC-2-like LRR" evidence="16">
    <location>
        <begin position="102"/>
        <end position="262"/>
    </location>
</feature>
<keyword evidence="11" id="KW-0325">Glycoprotein</keyword>
<dbReference type="PROSITE" id="PS51450">
    <property type="entry name" value="LRR"/>
    <property type="match status" value="2"/>
</dbReference>
<evidence type="ECO:0008006" key="19">
    <source>
        <dbReference type="Google" id="ProtNLM"/>
    </source>
</evidence>
<feature type="compositionally biased region" description="Polar residues" evidence="12">
    <location>
        <begin position="974"/>
        <end position="984"/>
    </location>
</feature>
<dbReference type="Gene3D" id="1.10.10.60">
    <property type="entry name" value="Homeodomain-like"/>
    <property type="match status" value="1"/>
</dbReference>
<evidence type="ECO:0000256" key="9">
    <source>
        <dbReference type="ARBA" id="ARBA00023136"/>
    </source>
</evidence>
<feature type="domain" description="Disease resistance R13L4/SHOC-2-like LRR" evidence="16">
    <location>
        <begin position="1528"/>
        <end position="1701"/>
    </location>
</feature>
<evidence type="ECO:0000256" key="4">
    <source>
        <dbReference type="ARBA" id="ARBA00022614"/>
    </source>
</evidence>
<feature type="compositionally biased region" description="Basic and acidic residues" evidence="12">
    <location>
        <begin position="1059"/>
        <end position="1096"/>
    </location>
</feature>
<feature type="domain" description="Leucine-rich repeat-containing N-terminal plant-type" evidence="15">
    <location>
        <begin position="33"/>
        <end position="71"/>
    </location>
</feature>
<dbReference type="GO" id="GO:0009791">
    <property type="term" value="P:post-embryonic development"/>
    <property type="evidence" value="ECO:0007669"/>
    <property type="project" value="UniProtKB-ARBA"/>
</dbReference>
<dbReference type="FunFam" id="3.80.10.10:FF:001347">
    <property type="entry name" value="LRR receptor-like serine/threonine-protein kinase GSO2"/>
    <property type="match status" value="2"/>
</dbReference>
<feature type="transmembrane region" description="Helical" evidence="13">
    <location>
        <begin position="3267"/>
        <end position="3289"/>
    </location>
</feature>
<evidence type="ECO:0000256" key="13">
    <source>
        <dbReference type="SAM" id="Phobius"/>
    </source>
</evidence>
<proteinExistence type="inferred from homology"/>
<dbReference type="InterPro" id="IPR055414">
    <property type="entry name" value="LRR_R13L4/SHOC2-like"/>
</dbReference>
<dbReference type="InterPro" id="IPR013210">
    <property type="entry name" value="LRR_N_plant-typ"/>
</dbReference>
<evidence type="ECO:0000256" key="3">
    <source>
        <dbReference type="ARBA" id="ARBA00022475"/>
    </source>
</evidence>
<dbReference type="PRINTS" id="PR00019">
    <property type="entry name" value="LEURICHRPT"/>
</dbReference>
<feature type="chain" id="PRO_5029697331" description="Leucine-rich repeat-containing N-terminal plant-type domain-containing protein" evidence="14">
    <location>
        <begin position="19"/>
        <end position="3325"/>
    </location>
</feature>
<dbReference type="Pfam" id="PF23598">
    <property type="entry name" value="LRR_14"/>
    <property type="match status" value="3"/>
</dbReference>
<keyword evidence="4" id="KW-0433">Leucine-rich repeat</keyword>
<evidence type="ECO:0000313" key="17">
    <source>
        <dbReference type="EMBL" id="KAF4357562.1"/>
    </source>
</evidence>
<feature type="compositionally biased region" description="Basic and acidic residues" evidence="12">
    <location>
        <begin position="985"/>
        <end position="995"/>
    </location>
</feature>
<dbReference type="FunFam" id="3.80.10.10:FF:000095">
    <property type="entry name" value="LRR receptor-like serine/threonine-protein kinase GSO1"/>
    <property type="match status" value="1"/>
</dbReference>
<evidence type="ECO:0000256" key="1">
    <source>
        <dbReference type="ARBA" id="ARBA00004251"/>
    </source>
</evidence>
<keyword evidence="18" id="KW-1185">Reference proteome</keyword>
<dbReference type="Pfam" id="PF00560">
    <property type="entry name" value="LRR_1"/>
    <property type="match status" value="19"/>
</dbReference>
<evidence type="ECO:0000313" key="18">
    <source>
        <dbReference type="Proteomes" id="UP000583929"/>
    </source>
</evidence>
<keyword evidence="7" id="KW-0677">Repeat</keyword>
<dbReference type="Pfam" id="PF13855">
    <property type="entry name" value="LRR_8"/>
    <property type="match status" value="1"/>
</dbReference>
<dbReference type="SMART" id="SM00364">
    <property type="entry name" value="LRR_BAC"/>
    <property type="match status" value="11"/>
</dbReference>
<dbReference type="InterPro" id="IPR032675">
    <property type="entry name" value="LRR_dom_sf"/>
</dbReference>
<evidence type="ECO:0000256" key="10">
    <source>
        <dbReference type="ARBA" id="ARBA00023170"/>
    </source>
</evidence>
<dbReference type="SMART" id="SM00365">
    <property type="entry name" value="LRR_SD22"/>
    <property type="match status" value="15"/>
</dbReference>
<dbReference type="SUPFAM" id="SSF52047">
    <property type="entry name" value="RNI-like"/>
    <property type="match status" value="2"/>
</dbReference>
<dbReference type="CDD" id="cd00167">
    <property type="entry name" value="SANT"/>
    <property type="match status" value="1"/>
</dbReference>
<evidence type="ECO:0000259" key="15">
    <source>
        <dbReference type="Pfam" id="PF08263"/>
    </source>
</evidence>
<dbReference type="EMBL" id="JAATIQ010000403">
    <property type="protein sequence ID" value="KAF4357562.1"/>
    <property type="molecule type" value="Genomic_DNA"/>
</dbReference>
<feature type="domain" description="Disease resistance R13L4/SHOC-2-like LRR" evidence="16">
    <location>
        <begin position="2478"/>
        <end position="2648"/>
    </location>
</feature>
<dbReference type="PANTHER" id="PTHR48063">
    <property type="entry name" value="LRR RECEPTOR-LIKE KINASE"/>
    <property type="match status" value="1"/>
</dbReference>
<keyword evidence="6 14" id="KW-0732">Signal</keyword>
<name>A0A7J6EGR3_CANSA</name>
<feature type="domain" description="Leucine-rich repeat-containing N-terminal plant-type" evidence="15">
    <location>
        <begin position="1466"/>
        <end position="1504"/>
    </location>
</feature>
<keyword evidence="5 13" id="KW-0812">Transmembrane</keyword>
<dbReference type="InterPro" id="IPR001005">
    <property type="entry name" value="SANT/Myb"/>
</dbReference>
<dbReference type="GO" id="GO:0005886">
    <property type="term" value="C:plasma membrane"/>
    <property type="evidence" value="ECO:0007669"/>
    <property type="project" value="UniProtKB-SubCell"/>
</dbReference>
<dbReference type="PANTHER" id="PTHR48063:SF101">
    <property type="entry name" value="LRR RECEPTOR-LIKE SERINE_THREONINE-PROTEIN KINASE FLS2"/>
    <property type="match status" value="1"/>
</dbReference>